<dbReference type="Pfam" id="PF02899">
    <property type="entry name" value="Phage_int_SAM_1"/>
    <property type="match status" value="1"/>
</dbReference>
<evidence type="ECO:0000313" key="14">
    <source>
        <dbReference type="EMBL" id="AGU15039.1"/>
    </source>
</evidence>
<evidence type="ECO:0000256" key="1">
    <source>
        <dbReference type="ARBA" id="ARBA00004496"/>
    </source>
</evidence>
<feature type="active site" evidence="11">
    <location>
        <position position="156"/>
    </location>
</feature>
<evidence type="ECO:0000259" key="12">
    <source>
        <dbReference type="PROSITE" id="PS51898"/>
    </source>
</evidence>
<dbReference type="GO" id="GO:0051301">
    <property type="term" value="P:cell division"/>
    <property type="evidence" value="ECO:0007669"/>
    <property type="project" value="UniProtKB-KW"/>
</dbReference>
<dbReference type="GO" id="GO:0006313">
    <property type="term" value="P:DNA transposition"/>
    <property type="evidence" value="ECO:0007669"/>
    <property type="project" value="UniProtKB-UniRule"/>
</dbReference>
<evidence type="ECO:0000256" key="3">
    <source>
        <dbReference type="ARBA" id="ARBA00015810"/>
    </source>
</evidence>
<comment type="similarity">
    <text evidence="2 11">Belongs to the 'phage' integrase family. XerD subfamily.</text>
</comment>
<proteinExistence type="inferred from homology"/>
<dbReference type="SUPFAM" id="SSF56349">
    <property type="entry name" value="DNA breaking-rejoining enzymes"/>
    <property type="match status" value="1"/>
</dbReference>
<keyword evidence="8 11" id="KW-0238">DNA-binding</keyword>
<dbReference type="GO" id="GO:0009037">
    <property type="term" value="F:tyrosine-based site-specific recombinase activity"/>
    <property type="evidence" value="ECO:0007669"/>
    <property type="project" value="UniProtKB-UniRule"/>
</dbReference>
<evidence type="ECO:0000256" key="6">
    <source>
        <dbReference type="ARBA" id="ARBA00022829"/>
    </source>
</evidence>
<reference evidence="14 15" key="1">
    <citation type="journal article" date="2013" name="Genome Announc.">
        <title>Whole-Genome Sequence of the Clinical Strain Corynebacterium argentoratense DSM 44202, Isolated from a Human Throat Specimen.</title>
        <authorList>
            <person name="Bomholt C."/>
            <person name="Glaub A."/>
            <person name="Gravermann K."/>
            <person name="Albersmeier A."/>
            <person name="Brinkrolf K."/>
            <person name="Ruckert C."/>
            <person name="Tauch A."/>
        </authorList>
    </citation>
    <scope>NUCLEOTIDE SEQUENCE [LARGE SCALE GENOMIC DNA]</scope>
    <source>
        <strain evidence="14">DSM 44202</strain>
    </source>
</reference>
<accession>U3GUL4</accession>
<dbReference type="PROSITE" id="PS51898">
    <property type="entry name" value="TYR_RECOMBINASE"/>
    <property type="match status" value="1"/>
</dbReference>
<dbReference type="Gene3D" id="1.10.150.130">
    <property type="match status" value="1"/>
</dbReference>
<keyword evidence="5 11" id="KW-0132">Cell division</keyword>
<dbReference type="PANTHER" id="PTHR30349">
    <property type="entry name" value="PHAGE INTEGRASE-RELATED"/>
    <property type="match status" value="1"/>
</dbReference>
<comment type="subunit">
    <text evidence="11">Forms a cyclic heterotetrameric complex composed of two molecules of XerC and two molecules of XerD.</text>
</comment>
<evidence type="ECO:0000256" key="11">
    <source>
        <dbReference type="HAMAP-Rule" id="MF_01807"/>
    </source>
</evidence>
<dbReference type="EMBL" id="CP006365">
    <property type="protein sequence ID" value="AGU15039.1"/>
    <property type="molecule type" value="Genomic_DNA"/>
</dbReference>
<evidence type="ECO:0000313" key="15">
    <source>
        <dbReference type="Proteomes" id="UP000016943"/>
    </source>
</evidence>
<evidence type="ECO:0000256" key="2">
    <source>
        <dbReference type="ARBA" id="ARBA00010450"/>
    </source>
</evidence>
<keyword evidence="7 11" id="KW-0229">DNA integration</keyword>
<name>U3GUL4_9CORY</name>
<dbReference type="HOGENOM" id="CLU_027562_9_0_11"/>
<evidence type="ECO:0000256" key="4">
    <source>
        <dbReference type="ARBA" id="ARBA00022490"/>
    </source>
</evidence>
<dbReference type="InterPro" id="IPR002104">
    <property type="entry name" value="Integrase_catalytic"/>
</dbReference>
<dbReference type="HAMAP" id="MF_01808">
    <property type="entry name" value="Recomb_XerC_XerD"/>
    <property type="match status" value="1"/>
</dbReference>
<evidence type="ECO:0000256" key="9">
    <source>
        <dbReference type="ARBA" id="ARBA00023172"/>
    </source>
</evidence>
<gene>
    <name evidence="11" type="primary">xerD</name>
    <name evidence="14" type="ORF">CARG_04495</name>
</gene>
<keyword evidence="10 11" id="KW-0131">Cell cycle</keyword>
<dbReference type="InterPro" id="IPR011932">
    <property type="entry name" value="Recomb_XerD"/>
</dbReference>
<dbReference type="GeneID" id="78249690"/>
<sequence length="309" mass="33373">MARASDGLAEQIGRWLTHQAIERGLSRNTMDSYRRDSARYVDFLRTVGRTCLADVSETDVEEYVKFLRQQGKSVATANRALVVVRSIHGFALKEGDVDVDVARAVSPAKLPQHLPDTLSIAEVARLIDAIPVGPAATPADLRDAALLEMLYGTGARISEIVALNVDDVAGVIDGSADIVLLHGKGDKQRVVPIGTKAVEAVQSYSVAGRDQLARGKSPALFLNARGGRLSRQSAWAVIQRWVEAAGIDKEVSPHSLRHSFATHLLEGGADVRVVQELLGHASVATTQIYTHVTADSLRAVWKTSHPRAR</sequence>
<keyword evidence="6 11" id="KW-0159">Chromosome partition</keyword>
<dbReference type="eggNOG" id="COG4974">
    <property type="taxonomic scope" value="Bacteria"/>
</dbReference>
<dbReference type="GO" id="GO:0003677">
    <property type="term" value="F:DNA binding"/>
    <property type="evidence" value="ECO:0007669"/>
    <property type="project" value="UniProtKB-UniRule"/>
</dbReference>
<feature type="active site" evidence="11">
    <location>
        <position position="280"/>
    </location>
</feature>
<dbReference type="AlphaFoldDB" id="U3GUL4"/>
<dbReference type="GO" id="GO:0005737">
    <property type="term" value="C:cytoplasm"/>
    <property type="evidence" value="ECO:0007669"/>
    <property type="project" value="UniProtKB-SubCell"/>
</dbReference>
<dbReference type="STRING" id="1348662.CARG_04495"/>
<dbReference type="PROSITE" id="PS51900">
    <property type="entry name" value="CB"/>
    <property type="match status" value="1"/>
</dbReference>
<organism evidence="14 15">
    <name type="scientific">Corynebacterium argentoratense DSM 44202</name>
    <dbReference type="NCBI Taxonomy" id="1348662"/>
    <lineage>
        <taxon>Bacteria</taxon>
        <taxon>Bacillati</taxon>
        <taxon>Actinomycetota</taxon>
        <taxon>Actinomycetes</taxon>
        <taxon>Mycobacteriales</taxon>
        <taxon>Corynebacteriaceae</taxon>
        <taxon>Corynebacterium</taxon>
    </lineage>
</organism>
<dbReference type="InterPro" id="IPR044068">
    <property type="entry name" value="CB"/>
</dbReference>
<dbReference type="Proteomes" id="UP000016943">
    <property type="component" value="Chromosome"/>
</dbReference>
<evidence type="ECO:0000256" key="10">
    <source>
        <dbReference type="ARBA" id="ARBA00023306"/>
    </source>
</evidence>
<evidence type="ECO:0000259" key="13">
    <source>
        <dbReference type="PROSITE" id="PS51900"/>
    </source>
</evidence>
<evidence type="ECO:0000256" key="8">
    <source>
        <dbReference type="ARBA" id="ARBA00023125"/>
    </source>
</evidence>
<dbReference type="GO" id="GO:0007059">
    <property type="term" value="P:chromosome segregation"/>
    <property type="evidence" value="ECO:0007669"/>
    <property type="project" value="UniProtKB-UniRule"/>
</dbReference>
<protein>
    <recommendedName>
        <fullName evidence="3 11">Tyrosine recombinase XerD</fullName>
    </recommendedName>
</protein>
<dbReference type="PANTHER" id="PTHR30349:SF81">
    <property type="entry name" value="TYROSINE RECOMBINASE XERC"/>
    <property type="match status" value="1"/>
</dbReference>
<dbReference type="PATRIC" id="fig|1348662.3.peg.884"/>
<feature type="domain" description="Tyr recombinase" evidence="12">
    <location>
        <begin position="113"/>
        <end position="302"/>
    </location>
</feature>
<dbReference type="CDD" id="cd00798">
    <property type="entry name" value="INT_XerDC_C"/>
    <property type="match status" value="1"/>
</dbReference>
<dbReference type="InterPro" id="IPR050090">
    <property type="entry name" value="Tyrosine_recombinase_XerCD"/>
</dbReference>
<dbReference type="InterPro" id="IPR010998">
    <property type="entry name" value="Integrase_recombinase_N"/>
</dbReference>
<comment type="function">
    <text evidence="11">Site-specific tyrosine recombinase, which acts by catalyzing the cutting and rejoining of the recombining DNA molecules. The XerC-XerD complex is essential to convert dimers of the bacterial chromosome into monomers to permit their segregation at cell division. It also contributes to the segregational stability of plasmids.</text>
</comment>
<dbReference type="OrthoDB" id="9801717at2"/>
<dbReference type="HAMAP" id="MF_01807">
    <property type="entry name" value="Recomb_XerD"/>
    <property type="match status" value="1"/>
</dbReference>
<dbReference type="KEGG" id="caz:CARG_04495"/>
<feature type="active site" evidence="11">
    <location>
        <position position="257"/>
    </location>
</feature>
<feature type="active site" evidence="11">
    <location>
        <position position="184"/>
    </location>
</feature>
<evidence type="ECO:0000256" key="5">
    <source>
        <dbReference type="ARBA" id="ARBA00022618"/>
    </source>
</evidence>
<dbReference type="InterPro" id="IPR013762">
    <property type="entry name" value="Integrase-like_cat_sf"/>
</dbReference>
<dbReference type="InterPro" id="IPR004107">
    <property type="entry name" value="Integrase_SAM-like_N"/>
</dbReference>
<dbReference type="InterPro" id="IPR023009">
    <property type="entry name" value="Tyrosine_recombinase_XerC/XerD"/>
</dbReference>
<comment type="subcellular location">
    <subcellularLocation>
        <location evidence="1 11">Cytoplasm</location>
    </subcellularLocation>
</comment>
<dbReference type="NCBIfam" id="NF001399">
    <property type="entry name" value="PRK00283.1"/>
    <property type="match status" value="1"/>
</dbReference>
<dbReference type="InterPro" id="IPR011010">
    <property type="entry name" value="DNA_brk_join_enz"/>
</dbReference>
<evidence type="ECO:0000256" key="7">
    <source>
        <dbReference type="ARBA" id="ARBA00022908"/>
    </source>
</evidence>
<dbReference type="Gene3D" id="1.10.443.10">
    <property type="entry name" value="Intergrase catalytic core"/>
    <property type="match status" value="1"/>
</dbReference>
<dbReference type="RefSeq" id="WP_020976191.1">
    <property type="nucleotide sequence ID" value="NC_022198.1"/>
</dbReference>
<keyword evidence="9 11" id="KW-0233">DNA recombination</keyword>
<feature type="active site" description="O-(3'-phospho-DNA)-tyrosine intermediate" evidence="11">
    <location>
        <position position="289"/>
    </location>
</feature>
<feature type="active site" evidence="11">
    <location>
        <position position="254"/>
    </location>
</feature>
<dbReference type="Pfam" id="PF00589">
    <property type="entry name" value="Phage_integrase"/>
    <property type="match status" value="1"/>
</dbReference>
<keyword evidence="4 11" id="KW-0963">Cytoplasm</keyword>
<keyword evidence="15" id="KW-1185">Reference proteome</keyword>
<feature type="domain" description="Core-binding (CB)" evidence="13">
    <location>
        <begin position="6"/>
        <end position="92"/>
    </location>
</feature>